<dbReference type="InterPro" id="IPR032466">
    <property type="entry name" value="Metal_Hydrolase"/>
</dbReference>
<proteinExistence type="inferred from homology"/>
<dbReference type="PROSITE" id="PS51318">
    <property type="entry name" value="TAT"/>
    <property type="match status" value="1"/>
</dbReference>
<evidence type="ECO:0000256" key="1">
    <source>
        <dbReference type="ARBA" id="ARBA00009820"/>
    </source>
</evidence>
<dbReference type="Gene3D" id="2.120.10.30">
    <property type="entry name" value="TolB, C-terminal domain"/>
    <property type="match status" value="2"/>
</dbReference>
<accession>A0ABV4CGW7</accession>
<dbReference type="Pfam" id="PF07676">
    <property type="entry name" value="PD40"/>
    <property type="match status" value="2"/>
</dbReference>
<sequence>MSTTSEGEPGQHGLSRRRALQAGTGAAAAFFLTSGGVRPATADAEPGGPSTDVLLTAGTNLCAAPSPDGTAIAFDLVNAIWVVSEGRAHKLTGESQDATQPDWSPDGRRVVFQSYADGNFHLWTIEADGSGLRQLTRGPHDHREPRFSPDGRHIAFSSDRSGQGYRLHTFEVATGRIAPVAPDRPEAGMPSWSPDGSALVYVTGESVIERVRLADGRVRRLVEADSATTLSGPSLGPDGSTLSYVRRTGARSDLVVGRDAVTDGEDVFGFAPRWLSADELQYTADGRVRRRRLTGGTTDVPFAATVPVLSRRSYRRRRPGVRGPKATGIAGPVCSPDGTRIAFRALNALWLMTIGERPRKLVADGYFASDPDFSPDGRHLVYTSDRSGTADLWLHELDTGAERRITGLDGAQLTPRFAPDGDRIAYQDQDGATWVAELGTGRTRQVTPPLFMPGRPDWSPDGRVLVMAAVKPSSRRFREGTSQVLRVELDSGALHYAEPLPFRSISTRGDDGPVWSPDGAHLAFSMESQAWVVPVDAAGRFTGAPRRVTDELTDSPFWRDSERLTFLNGGALRSVHIGTGDVDDVPLDLAWRPARTEEHQVVRVGALWDGRTEALRRDVDIVLAGDRIAAVRPHRGGRPTVDAPDLTAMPGLIDAHNHWHLRGRQWGDRQGRTWLAYGITTTRSPGDPAYQMQETREALTSGDRVGPRYYATGEAIDGSRIYYNFMRPTLSAEQLRREIQRASALDYDMVKTYVRLPVHLQREAVRWAHREGLPLSSHYVYPAANIGMDGMEHTGATNRLGYSHTCDELGHSYDDAIQLFLGSGMSITPTLFTSTALYAFDRSLVEDRRTRVLFPPWEYERLLAEAEEAAGPEGEVTRRELANQVDMLLRIHRGSGVVIAGTDAPLDNVAVSLHMNLRAMVRYGFTPREALVIATRNPARWLGLEGELGEVRPGAYADLALVSGDPLTDITAAAAVRTVIRGGHVHTPEQLMRPFARPHAPSGAPAVRGARSAEAERDPALWWHEPEWKRRICCGI</sequence>
<protein>
    <submittedName>
        <fullName evidence="3">Amidohydrolase family protein</fullName>
    </submittedName>
</protein>
<reference evidence="3 4" key="1">
    <citation type="submission" date="2024-08" db="EMBL/GenBank/DDBJ databases">
        <title>Genome mining of Saccharopolyspora cebuensis PGLac3 from Nigerian medicinal plant.</title>
        <authorList>
            <person name="Ezeobiora C.E."/>
            <person name="Igbokwe N.H."/>
            <person name="Amin D.H."/>
            <person name="Mendie U.E."/>
        </authorList>
    </citation>
    <scope>NUCLEOTIDE SEQUENCE [LARGE SCALE GENOMIC DNA]</scope>
    <source>
        <strain evidence="3 4">PGLac3</strain>
    </source>
</reference>
<dbReference type="Gene3D" id="3.30.110.90">
    <property type="entry name" value="Amidohydrolase"/>
    <property type="match status" value="1"/>
</dbReference>
<dbReference type="Gene3D" id="1.20.58.520">
    <property type="entry name" value="Amidohydrolase"/>
    <property type="match status" value="1"/>
</dbReference>
<dbReference type="RefSeq" id="WP_369774640.1">
    <property type="nucleotide sequence ID" value="NZ_JBGEHV010000008.1"/>
</dbReference>
<dbReference type="InterPro" id="IPR006311">
    <property type="entry name" value="TAT_signal"/>
</dbReference>
<keyword evidence="4" id="KW-1185">Reference proteome</keyword>
<dbReference type="Pfam" id="PF26549">
    <property type="entry name" value="Tricorn_N"/>
    <property type="match status" value="1"/>
</dbReference>
<feature type="domain" description="Amidohydrolase-related" evidence="2">
    <location>
        <begin position="648"/>
        <end position="984"/>
    </location>
</feature>
<dbReference type="Gene3D" id="3.40.50.10910">
    <property type="entry name" value="Amidohydrolase"/>
    <property type="match status" value="1"/>
</dbReference>
<dbReference type="Gene3D" id="2.30.40.10">
    <property type="entry name" value="Urease, subunit C, domain 1"/>
    <property type="match status" value="1"/>
</dbReference>
<dbReference type="Pfam" id="PF01979">
    <property type="entry name" value="Amidohydro_1"/>
    <property type="match status" value="1"/>
</dbReference>
<dbReference type="EMBL" id="JBGEHV010000008">
    <property type="protein sequence ID" value="MEY8039071.1"/>
    <property type="molecule type" value="Genomic_DNA"/>
</dbReference>
<dbReference type="Proteomes" id="UP001564626">
    <property type="component" value="Unassembled WGS sequence"/>
</dbReference>
<comment type="caution">
    <text evidence="3">The sequence shown here is derived from an EMBL/GenBank/DDBJ whole genome shotgun (WGS) entry which is preliminary data.</text>
</comment>
<evidence type="ECO:0000259" key="2">
    <source>
        <dbReference type="Pfam" id="PF01979"/>
    </source>
</evidence>
<dbReference type="SUPFAM" id="SSF82171">
    <property type="entry name" value="DPP6 N-terminal domain-like"/>
    <property type="match status" value="2"/>
</dbReference>
<name>A0ABV4CGW7_9PSEU</name>
<organism evidence="3 4">
    <name type="scientific">Saccharopolyspora cebuensis</name>
    <dbReference type="NCBI Taxonomy" id="418759"/>
    <lineage>
        <taxon>Bacteria</taxon>
        <taxon>Bacillati</taxon>
        <taxon>Actinomycetota</taxon>
        <taxon>Actinomycetes</taxon>
        <taxon>Pseudonocardiales</taxon>
        <taxon>Pseudonocardiaceae</taxon>
        <taxon>Saccharopolyspora</taxon>
    </lineage>
</organism>
<dbReference type="SUPFAM" id="SSF51338">
    <property type="entry name" value="Composite domain of metallo-dependent hydrolases"/>
    <property type="match status" value="1"/>
</dbReference>
<evidence type="ECO:0000313" key="3">
    <source>
        <dbReference type="EMBL" id="MEY8039071.1"/>
    </source>
</evidence>
<dbReference type="InterPro" id="IPR006680">
    <property type="entry name" value="Amidohydro-rel"/>
</dbReference>
<gene>
    <name evidence="3" type="ORF">AB8O55_06650</name>
</gene>
<dbReference type="InterPro" id="IPR011659">
    <property type="entry name" value="WD40"/>
</dbReference>
<dbReference type="PANTHER" id="PTHR36842">
    <property type="entry name" value="PROTEIN TOLB HOMOLOG"/>
    <property type="match status" value="1"/>
</dbReference>
<dbReference type="InterPro" id="IPR011042">
    <property type="entry name" value="6-blade_b-propeller_TolB-like"/>
</dbReference>
<dbReference type="SUPFAM" id="SSF51556">
    <property type="entry name" value="Metallo-dependent hydrolases"/>
    <property type="match status" value="1"/>
</dbReference>
<evidence type="ECO:0000313" key="4">
    <source>
        <dbReference type="Proteomes" id="UP001564626"/>
    </source>
</evidence>
<dbReference type="InterPro" id="IPR011059">
    <property type="entry name" value="Metal-dep_hydrolase_composite"/>
</dbReference>
<comment type="similarity">
    <text evidence="1">Belongs to the TolB family.</text>
</comment>
<dbReference type="PANTHER" id="PTHR36842:SF1">
    <property type="entry name" value="PROTEIN TOLB"/>
    <property type="match status" value="1"/>
</dbReference>